<evidence type="ECO:0000256" key="2">
    <source>
        <dbReference type="ARBA" id="ARBA00008034"/>
    </source>
</evidence>
<accession>A0A1X0WIP0</accession>
<dbReference type="GO" id="GO:0055085">
    <property type="term" value="P:transmembrane transport"/>
    <property type="evidence" value="ECO:0007669"/>
    <property type="project" value="InterPro"/>
</dbReference>
<comment type="similarity">
    <text evidence="2 6">Belongs to the ABC-3 integral membrane protein family.</text>
</comment>
<dbReference type="InterPro" id="IPR001626">
    <property type="entry name" value="ABC_TroCD"/>
</dbReference>
<evidence type="ECO:0000256" key="7">
    <source>
        <dbReference type="SAM" id="Phobius"/>
    </source>
</evidence>
<keyword evidence="4 7" id="KW-1133">Transmembrane helix</keyword>
<dbReference type="PANTHER" id="PTHR30477">
    <property type="entry name" value="ABC-TRANSPORTER METAL-BINDING PROTEIN"/>
    <property type="match status" value="1"/>
</dbReference>
<evidence type="ECO:0000313" key="9">
    <source>
        <dbReference type="Proteomes" id="UP000192536"/>
    </source>
</evidence>
<comment type="subcellular location">
    <subcellularLocation>
        <location evidence="6">Cell membrane</location>
        <topology evidence="6">Multi-pass membrane protein</topology>
    </subcellularLocation>
    <subcellularLocation>
        <location evidence="1">Membrane</location>
        <topology evidence="1">Multi-pass membrane protein</topology>
    </subcellularLocation>
</comment>
<dbReference type="Pfam" id="PF00950">
    <property type="entry name" value="ABC-3"/>
    <property type="match status" value="1"/>
</dbReference>
<gene>
    <name evidence="8" type="ORF">BS640_04280</name>
</gene>
<name>A0A1X0WIP0_9GAMM</name>
<keyword evidence="9" id="KW-1185">Reference proteome</keyword>
<dbReference type="InterPro" id="IPR037294">
    <property type="entry name" value="ABC_BtuC-like"/>
</dbReference>
<dbReference type="Proteomes" id="UP000192536">
    <property type="component" value="Unassembled WGS sequence"/>
</dbReference>
<evidence type="ECO:0000256" key="1">
    <source>
        <dbReference type="ARBA" id="ARBA00004141"/>
    </source>
</evidence>
<dbReference type="AlphaFoldDB" id="A0A1X0WIP0"/>
<dbReference type="GO" id="GO:0010043">
    <property type="term" value="P:response to zinc ion"/>
    <property type="evidence" value="ECO:0007669"/>
    <property type="project" value="TreeGrafter"/>
</dbReference>
<dbReference type="GO" id="GO:0043190">
    <property type="term" value="C:ATP-binding cassette (ABC) transporter complex"/>
    <property type="evidence" value="ECO:0007669"/>
    <property type="project" value="InterPro"/>
</dbReference>
<dbReference type="SUPFAM" id="SSF81345">
    <property type="entry name" value="ABC transporter involved in vitamin B12 uptake, BtuC"/>
    <property type="match status" value="1"/>
</dbReference>
<protein>
    <submittedName>
        <fullName evidence="8">Cation ABC transporter permease</fullName>
    </submittedName>
</protein>
<feature type="transmembrane region" description="Helical" evidence="7">
    <location>
        <begin position="169"/>
        <end position="197"/>
    </location>
</feature>
<keyword evidence="6" id="KW-0813">Transport</keyword>
<dbReference type="RefSeq" id="WP_017490807.1">
    <property type="nucleotide sequence ID" value="NZ_CAUQAZ010000062.1"/>
</dbReference>
<proteinExistence type="inferred from homology"/>
<dbReference type="EMBL" id="MRWE01000005">
    <property type="protein sequence ID" value="ORJ26632.1"/>
    <property type="molecule type" value="Genomic_DNA"/>
</dbReference>
<feature type="transmembrane region" description="Helical" evidence="7">
    <location>
        <begin position="84"/>
        <end position="106"/>
    </location>
</feature>
<evidence type="ECO:0000256" key="6">
    <source>
        <dbReference type="RuleBase" id="RU003943"/>
    </source>
</evidence>
<evidence type="ECO:0000256" key="5">
    <source>
        <dbReference type="ARBA" id="ARBA00023136"/>
    </source>
</evidence>
<keyword evidence="5 7" id="KW-0472">Membrane</keyword>
<evidence type="ECO:0000256" key="3">
    <source>
        <dbReference type="ARBA" id="ARBA00022692"/>
    </source>
</evidence>
<feature type="transmembrane region" description="Helical" evidence="7">
    <location>
        <begin position="48"/>
        <end position="72"/>
    </location>
</feature>
<feature type="transmembrane region" description="Helical" evidence="7">
    <location>
        <begin position="236"/>
        <end position="254"/>
    </location>
</feature>
<dbReference type="PANTHER" id="PTHR30477:SF13">
    <property type="entry name" value="IRON TRANSPORT SYSTEM MEMBRANE PROTEIN HI_0360-RELATED"/>
    <property type="match status" value="1"/>
</dbReference>
<comment type="caution">
    <text evidence="8">The sequence shown here is derived from an EMBL/GenBank/DDBJ whole genome shotgun (WGS) entry which is preliminary data.</text>
</comment>
<evidence type="ECO:0000256" key="4">
    <source>
        <dbReference type="ARBA" id="ARBA00022989"/>
    </source>
</evidence>
<dbReference type="Gene3D" id="1.10.3470.10">
    <property type="entry name" value="ABC transporter involved in vitamin B12 uptake, BtuC"/>
    <property type="match status" value="1"/>
</dbReference>
<keyword evidence="3 6" id="KW-0812">Transmembrane</keyword>
<feature type="transmembrane region" description="Helical" evidence="7">
    <location>
        <begin position="126"/>
        <end position="148"/>
    </location>
</feature>
<reference evidence="8 9" key="1">
    <citation type="journal article" date="2017" name="Int. J. Syst. Evol. Microbiol.">
        <title>Rouxiella badensis sp. nov. and Rouxiella silvae sp. nov. isolated from peat bog soil in Germany and emendation of the genus description.</title>
        <authorList>
            <person name="Le Fleche-Mateos A."/>
            <person name="Kugler J.H."/>
            <person name="Hansen S.H."/>
            <person name="Syldatk C."/>
            <person name="Hausmann R."/>
            <person name="Lomprez F."/>
            <person name="Vandenbogaert M."/>
            <person name="Manuguerra J.C."/>
            <person name="Grimont P.A."/>
        </authorList>
    </citation>
    <scope>NUCLEOTIDE SEQUENCE [LARGE SCALE GENOMIC DNA]</scope>
    <source>
        <strain evidence="8 9">DSM 100043</strain>
    </source>
</reference>
<feature type="transmembrane region" description="Helical" evidence="7">
    <location>
        <begin position="209"/>
        <end position="229"/>
    </location>
</feature>
<dbReference type="STRING" id="1646377.BS640_04280"/>
<sequence>MFSSFMINPWIVVTLVAIVAGLVGFFVVLRGASFAAHALPLGTFPGAALAGLLGINSFIGLITFAGLGVMGINQLAKNGRHEVATALTLVMLLSLGTVFLSLSSQYSQQVYALLFGEVLGVSRAELVPVALISLLVIGITMRVFYPLLLNSVSAELAEVQGISVKKMELWFLCLLALATAMALPVVGALLVFSLMVAPAAVAHRITSRPIPAVLLSIAVSLITVWLAIALSYETNWPVGFFVGSIGGGLFIATFL</sequence>
<evidence type="ECO:0000313" key="8">
    <source>
        <dbReference type="EMBL" id="ORJ26632.1"/>
    </source>
</evidence>
<organism evidence="8 9">
    <name type="scientific">Rouxiella badensis</name>
    <dbReference type="NCBI Taxonomy" id="1646377"/>
    <lineage>
        <taxon>Bacteria</taxon>
        <taxon>Pseudomonadati</taxon>
        <taxon>Pseudomonadota</taxon>
        <taxon>Gammaproteobacteria</taxon>
        <taxon>Enterobacterales</taxon>
        <taxon>Yersiniaceae</taxon>
        <taxon>Rouxiella</taxon>
    </lineage>
</organism>